<evidence type="ECO:0008006" key="3">
    <source>
        <dbReference type="Google" id="ProtNLM"/>
    </source>
</evidence>
<proteinExistence type="predicted"/>
<sequence>MSPRVWRPDGTRIRITEITGEAKDLGLQRARGSEEHRFWSKVIRGPRPEQCWIWVGAIADDGYGRFYLDGTSVRPHRYSLALDLGLAHDQLPELMHECDVPLCVNPRHLGLGDRQSNMVDRQRKLRSANGSGLRFRGLPRAAMAARSRALRADLLAHGWDAQRIHAINTGSRVDDPTLF</sequence>
<dbReference type="Proteomes" id="UP000746595">
    <property type="component" value="Unassembled WGS sequence"/>
</dbReference>
<accession>A0ABX1G773</accession>
<reference evidence="1 2" key="1">
    <citation type="submission" date="2020-04" db="EMBL/GenBank/DDBJ databases">
        <title>Paeniglutamicibacter sp. ANT13_2, a novel actinomycete isolated from sediment in Antarctica.</title>
        <authorList>
            <person name="Sakdapetsiri C."/>
            <person name="Pinyakong O."/>
        </authorList>
    </citation>
    <scope>NUCLEOTIDE SEQUENCE [LARGE SCALE GENOMIC DNA]</scope>
    <source>
        <strain evidence="1 2">ANT13_2</strain>
    </source>
</reference>
<dbReference type="EMBL" id="JAAWVT010000007">
    <property type="protein sequence ID" value="NKG21864.1"/>
    <property type="molecule type" value="Genomic_DNA"/>
</dbReference>
<dbReference type="SUPFAM" id="SSF54060">
    <property type="entry name" value="His-Me finger endonucleases"/>
    <property type="match status" value="1"/>
</dbReference>
<organism evidence="1 2">
    <name type="scientific">Paeniglutamicibacter terrestris</name>
    <dbReference type="NCBI Taxonomy" id="2723403"/>
    <lineage>
        <taxon>Bacteria</taxon>
        <taxon>Bacillati</taxon>
        <taxon>Actinomycetota</taxon>
        <taxon>Actinomycetes</taxon>
        <taxon>Micrococcales</taxon>
        <taxon>Micrococcaceae</taxon>
        <taxon>Paeniglutamicibacter</taxon>
    </lineage>
</organism>
<name>A0ABX1G773_9MICC</name>
<dbReference type="InterPro" id="IPR044925">
    <property type="entry name" value="His-Me_finger_sf"/>
</dbReference>
<evidence type="ECO:0000313" key="2">
    <source>
        <dbReference type="Proteomes" id="UP000746595"/>
    </source>
</evidence>
<keyword evidence="2" id="KW-1185">Reference proteome</keyword>
<evidence type="ECO:0000313" key="1">
    <source>
        <dbReference type="EMBL" id="NKG21864.1"/>
    </source>
</evidence>
<comment type="caution">
    <text evidence="1">The sequence shown here is derived from an EMBL/GenBank/DDBJ whole genome shotgun (WGS) entry which is preliminary data.</text>
</comment>
<dbReference type="RefSeq" id="WP_168152685.1">
    <property type="nucleotide sequence ID" value="NZ_JAAWVT010000007.1"/>
</dbReference>
<protein>
    <recommendedName>
        <fullName evidence="3">HNH nuclease domain-containing protein</fullName>
    </recommendedName>
</protein>
<gene>
    <name evidence="1" type="ORF">HED64_14265</name>
</gene>